<protein>
    <submittedName>
        <fullName evidence="2">Uncharacterized protein</fullName>
    </submittedName>
</protein>
<dbReference type="AlphaFoldDB" id="A0A5E4QTX0"/>
<feature type="region of interest" description="Disordered" evidence="1">
    <location>
        <begin position="56"/>
        <end position="77"/>
    </location>
</feature>
<evidence type="ECO:0000256" key="1">
    <source>
        <dbReference type="SAM" id="MobiDB-lite"/>
    </source>
</evidence>
<name>A0A5E4QTX0_9NEOP</name>
<proteinExistence type="predicted"/>
<organism evidence="2 3">
    <name type="scientific">Leptidea sinapis</name>
    <dbReference type="NCBI Taxonomy" id="189913"/>
    <lineage>
        <taxon>Eukaryota</taxon>
        <taxon>Metazoa</taxon>
        <taxon>Ecdysozoa</taxon>
        <taxon>Arthropoda</taxon>
        <taxon>Hexapoda</taxon>
        <taxon>Insecta</taxon>
        <taxon>Pterygota</taxon>
        <taxon>Neoptera</taxon>
        <taxon>Endopterygota</taxon>
        <taxon>Lepidoptera</taxon>
        <taxon>Glossata</taxon>
        <taxon>Ditrysia</taxon>
        <taxon>Papilionoidea</taxon>
        <taxon>Pieridae</taxon>
        <taxon>Dismorphiinae</taxon>
        <taxon>Leptidea</taxon>
    </lineage>
</organism>
<evidence type="ECO:0000313" key="2">
    <source>
        <dbReference type="EMBL" id="VVD01580.1"/>
    </source>
</evidence>
<sequence length="77" mass="8494">MMLVPLVYVPVAVTSAVIEHVDIHTIIDCYCTCGLGRVRRQAAGDFPGRERARQGRALGGLHRAARGRGRGRRRLAR</sequence>
<accession>A0A5E4QTX0</accession>
<gene>
    <name evidence="2" type="ORF">LSINAPIS_LOCUS11966</name>
</gene>
<dbReference type="EMBL" id="FZQP02005443">
    <property type="protein sequence ID" value="VVD01580.1"/>
    <property type="molecule type" value="Genomic_DNA"/>
</dbReference>
<dbReference type="Proteomes" id="UP000324832">
    <property type="component" value="Unassembled WGS sequence"/>
</dbReference>
<keyword evidence="3" id="KW-1185">Reference proteome</keyword>
<reference evidence="2 3" key="1">
    <citation type="submission" date="2017-07" db="EMBL/GenBank/DDBJ databases">
        <authorList>
            <person name="Talla V."/>
            <person name="Backstrom N."/>
        </authorList>
    </citation>
    <scope>NUCLEOTIDE SEQUENCE [LARGE SCALE GENOMIC DNA]</scope>
</reference>
<feature type="compositionally biased region" description="Basic residues" evidence="1">
    <location>
        <begin position="63"/>
        <end position="77"/>
    </location>
</feature>
<evidence type="ECO:0000313" key="3">
    <source>
        <dbReference type="Proteomes" id="UP000324832"/>
    </source>
</evidence>